<protein>
    <recommendedName>
        <fullName evidence="3">2-isopropylmalate synthase</fullName>
        <ecNumber evidence="3">2.3.3.13</ecNumber>
    </recommendedName>
</protein>
<dbReference type="NCBIfam" id="NF002086">
    <property type="entry name" value="PRK00915.1-3"/>
    <property type="match status" value="1"/>
</dbReference>
<dbReference type="EC" id="2.3.3.13" evidence="3"/>
<organism evidence="11 12">
    <name type="scientific">Paludibaculum fermentans</name>
    <dbReference type="NCBI Taxonomy" id="1473598"/>
    <lineage>
        <taxon>Bacteria</taxon>
        <taxon>Pseudomonadati</taxon>
        <taxon>Acidobacteriota</taxon>
        <taxon>Terriglobia</taxon>
        <taxon>Bryobacterales</taxon>
        <taxon>Bryobacteraceae</taxon>
        <taxon>Paludibaculum</taxon>
    </lineage>
</organism>
<dbReference type="Pfam" id="PF22617">
    <property type="entry name" value="HCS_D2"/>
    <property type="match status" value="1"/>
</dbReference>
<dbReference type="FunFam" id="3.20.20.70:FF:000010">
    <property type="entry name" value="2-isopropylmalate synthase"/>
    <property type="match status" value="1"/>
</dbReference>
<dbReference type="PROSITE" id="PS00815">
    <property type="entry name" value="AIPM_HOMOCIT_SYNTH_1"/>
    <property type="match status" value="1"/>
</dbReference>
<dbReference type="KEGG" id="pfer:IRI77_10860"/>
<feature type="domain" description="Pyruvate carboxyltransferase" evidence="10">
    <location>
        <begin position="10"/>
        <end position="270"/>
    </location>
</feature>
<keyword evidence="8" id="KW-0100">Branched-chain amino acid biosynthesis</keyword>
<evidence type="ECO:0000256" key="2">
    <source>
        <dbReference type="ARBA" id="ARBA00009396"/>
    </source>
</evidence>
<evidence type="ECO:0000256" key="3">
    <source>
        <dbReference type="ARBA" id="ARBA00012973"/>
    </source>
</evidence>
<dbReference type="Gene3D" id="1.10.238.260">
    <property type="match status" value="1"/>
</dbReference>
<reference evidence="11 12" key="1">
    <citation type="submission" date="2020-10" db="EMBL/GenBank/DDBJ databases">
        <title>Complete genome sequence of Paludibaculum fermentans P105T, a facultatively anaerobic acidobacterium capable of dissimilatory Fe(III) reduction.</title>
        <authorList>
            <person name="Dedysh S.N."/>
            <person name="Beletsky A.V."/>
            <person name="Kulichevskaya I.S."/>
            <person name="Mardanov A.V."/>
            <person name="Ravin N.V."/>
        </authorList>
    </citation>
    <scope>NUCLEOTIDE SEQUENCE [LARGE SCALE GENOMIC DNA]</scope>
    <source>
        <strain evidence="11 12">P105</strain>
    </source>
</reference>
<evidence type="ECO:0000256" key="6">
    <source>
        <dbReference type="ARBA" id="ARBA00022679"/>
    </source>
</evidence>
<keyword evidence="11" id="KW-0012">Acyltransferase</keyword>
<dbReference type="GO" id="GO:0009098">
    <property type="term" value="P:L-leucine biosynthetic process"/>
    <property type="evidence" value="ECO:0007669"/>
    <property type="project" value="UniProtKB-KW"/>
</dbReference>
<name>A0A7S7SLM7_PALFE</name>
<dbReference type="AlphaFoldDB" id="A0A7S7SLM7"/>
<dbReference type="FunFam" id="1.10.238.260:FF:000001">
    <property type="entry name" value="2-isopropylmalate synthase"/>
    <property type="match status" value="1"/>
</dbReference>
<dbReference type="PANTHER" id="PTHR10277:SF9">
    <property type="entry name" value="2-ISOPROPYLMALATE SYNTHASE 1, CHLOROPLASTIC-RELATED"/>
    <property type="match status" value="1"/>
</dbReference>
<dbReference type="InterPro" id="IPR013785">
    <property type="entry name" value="Aldolase_TIM"/>
</dbReference>
<dbReference type="CDD" id="cd07940">
    <property type="entry name" value="DRE_TIM_IPMS"/>
    <property type="match status" value="1"/>
</dbReference>
<accession>A0A7S7SLM7</accession>
<dbReference type="InterPro" id="IPR002034">
    <property type="entry name" value="AIPM/Hcit_synth_CS"/>
</dbReference>
<dbReference type="InterPro" id="IPR050073">
    <property type="entry name" value="2-IPM_HCS-like"/>
</dbReference>
<dbReference type="Proteomes" id="UP000593892">
    <property type="component" value="Chromosome"/>
</dbReference>
<sequence>MVDTQNRERVYIFDTTLRDGEQSPGCSMTVPEKLRMAHKLAELGVDILEAGFPIASEGDYHAVRLVASELPWVQVAALSRACKMDVERAASALEPAKRSRIHTFIATSDIHLKYKLKKTRQQVLDEACAAVALARQYVEDVEFSAEDATRTDPDYLEQVTRAVVAAGARTVNLPDTTGYSVPDEHAELIGRMVRAVGDSAIISVHCHDDLGLAMANSLAAIGAGARQVECTINGIGERAGNASLEEIVMAIKVRQDRLPFYTGIVTEQIYPASQMLTGIISFGPQPNKALVGANAFAHEAGIHQDGYLKEKSTYEVIDPQSVGIPEGRLVLGKHSGRHALRSKCEHLGYHLGKDELDVVYHGFIEIADRKKGVSDQEILALIHTLKAGEGVHSESAAAD</sequence>
<keyword evidence="12" id="KW-1185">Reference proteome</keyword>
<evidence type="ECO:0000256" key="9">
    <source>
        <dbReference type="RuleBase" id="RU003523"/>
    </source>
</evidence>
<evidence type="ECO:0000256" key="4">
    <source>
        <dbReference type="ARBA" id="ARBA00022430"/>
    </source>
</evidence>
<keyword evidence="7" id="KW-0464">Manganese</keyword>
<keyword evidence="5" id="KW-0028">Amino-acid biosynthesis</keyword>
<dbReference type="Gene3D" id="3.20.20.70">
    <property type="entry name" value="Aldolase class I"/>
    <property type="match status" value="1"/>
</dbReference>
<evidence type="ECO:0000256" key="8">
    <source>
        <dbReference type="ARBA" id="ARBA00023304"/>
    </source>
</evidence>
<dbReference type="PROSITE" id="PS50991">
    <property type="entry name" value="PYR_CT"/>
    <property type="match status" value="1"/>
</dbReference>
<gene>
    <name evidence="11" type="ORF">IRI77_10860</name>
</gene>
<dbReference type="PROSITE" id="PS00816">
    <property type="entry name" value="AIPM_HOMOCIT_SYNTH_2"/>
    <property type="match status" value="1"/>
</dbReference>
<comment type="similarity">
    <text evidence="2">Belongs to the alpha-IPM synthase/homocitrate synthase family. LeuA type 1 subfamily.</text>
</comment>
<dbReference type="InterPro" id="IPR000891">
    <property type="entry name" value="PYR_CT"/>
</dbReference>
<evidence type="ECO:0000313" key="12">
    <source>
        <dbReference type="Proteomes" id="UP000593892"/>
    </source>
</evidence>
<comment type="pathway">
    <text evidence="1">Amino-acid biosynthesis; L-leucine biosynthesis; L-leucine from 3-methyl-2-oxobutanoate: step 1/4.</text>
</comment>
<proteinExistence type="inferred from homology"/>
<evidence type="ECO:0000259" key="10">
    <source>
        <dbReference type="PROSITE" id="PS50991"/>
    </source>
</evidence>
<evidence type="ECO:0000313" key="11">
    <source>
        <dbReference type="EMBL" id="QOY90427.1"/>
    </source>
</evidence>
<keyword evidence="4" id="KW-0432">Leucine biosynthesis</keyword>
<dbReference type="Pfam" id="PF00682">
    <property type="entry name" value="HMGL-like"/>
    <property type="match status" value="1"/>
</dbReference>
<keyword evidence="6 9" id="KW-0808">Transferase</keyword>
<dbReference type="InterPro" id="IPR054691">
    <property type="entry name" value="LeuA/HCS_post-cat"/>
</dbReference>
<dbReference type="SUPFAM" id="SSF51569">
    <property type="entry name" value="Aldolase"/>
    <property type="match status" value="1"/>
</dbReference>
<dbReference type="RefSeq" id="WP_194452091.1">
    <property type="nucleotide sequence ID" value="NZ_CP063849.1"/>
</dbReference>
<evidence type="ECO:0000256" key="7">
    <source>
        <dbReference type="ARBA" id="ARBA00023211"/>
    </source>
</evidence>
<evidence type="ECO:0000256" key="5">
    <source>
        <dbReference type="ARBA" id="ARBA00022605"/>
    </source>
</evidence>
<evidence type="ECO:0000256" key="1">
    <source>
        <dbReference type="ARBA" id="ARBA00004689"/>
    </source>
</evidence>
<dbReference type="EMBL" id="CP063849">
    <property type="protein sequence ID" value="QOY90427.1"/>
    <property type="molecule type" value="Genomic_DNA"/>
</dbReference>
<dbReference type="PANTHER" id="PTHR10277">
    <property type="entry name" value="HOMOCITRATE SYNTHASE-RELATED"/>
    <property type="match status" value="1"/>
</dbReference>
<dbReference type="GO" id="GO:0003852">
    <property type="term" value="F:2-isopropylmalate synthase activity"/>
    <property type="evidence" value="ECO:0007669"/>
    <property type="project" value="UniProtKB-EC"/>
</dbReference>